<dbReference type="EMBL" id="VSRR010073234">
    <property type="protein sequence ID" value="MPC87006.1"/>
    <property type="molecule type" value="Genomic_DNA"/>
</dbReference>
<reference evidence="2 3" key="1">
    <citation type="submission" date="2019-05" db="EMBL/GenBank/DDBJ databases">
        <title>Another draft genome of Portunus trituberculatus and its Hox gene families provides insights of decapod evolution.</title>
        <authorList>
            <person name="Jeong J.-H."/>
            <person name="Song I."/>
            <person name="Kim S."/>
            <person name="Choi T."/>
            <person name="Kim D."/>
            <person name="Ryu S."/>
            <person name="Kim W."/>
        </authorList>
    </citation>
    <scope>NUCLEOTIDE SEQUENCE [LARGE SCALE GENOMIC DNA]</scope>
    <source>
        <tissue evidence="2">Muscle</tissue>
    </source>
</reference>
<gene>
    <name evidence="2" type="ORF">E2C01_081854</name>
</gene>
<feature type="compositionally biased region" description="Basic and acidic residues" evidence="1">
    <location>
        <begin position="18"/>
        <end position="36"/>
    </location>
</feature>
<feature type="compositionally biased region" description="Basic and acidic residues" evidence="1">
    <location>
        <begin position="45"/>
        <end position="67"/>
    </location>
</feature>
<proteinExistence type="predicted"/>
<sequence length="96" mass="11080">MIITINKAGLQSPSYYRWRHDGWGGETEEAGRLERQSEEEEEERERERRKGAGDSKGRRGERKCSLKEEDDEKLQEEGTVGKRRVRQGGEKNASVS</sequence>
<evidence type="ECO:0000313" key="3">
    <source>
        <dbReference type="Proteomes" id="UP000324222"/>
    </source>
</evidence>
<comment type="caution">
    <text evidence="2">The sequence shown here is derived from an EMBL/GenBank/DDBJ whole genome shotgun (WGS) entry which is preliminary data.</text>
</comment>
<accession>A0A5B7IZ81</accession>
<evidence type="ECO:0000313" key="2">
    <source>
        <dbReference type="EMBL" id="MPC87006.1"/>
    </source>
</evidence>
<dbReference type="Proteomes" id="UP000324222">
    <property type="component" value="Unassembled WGS sequence"/>
</dbReference>
<name>A0A5B7IZ81_PORTR</name>
<feature type="region of interest" description="Disordered" evidence="1">
    <location>
        <begin position="1"/>
        <end position="96"/>
    </location>
</feature>
<organism evidence="2 3">
    <name type="scientific">Portunus trituberculatus</name>
    <name type="common">Swimming crab</name>
    <name type="synonym">Neptunus trituberculatus</name>
    <dbReference type="NCBI Taxonomy" id="210409"/>
    <lineage>
        <taxon>Eukaryota</taxon>
        <taxon>Metazoa</taxon>
        <taxon>Ecdysozoa</taxon>
        <taxon>Arthropoda</taxon>
        <taxon>Crustacea</taxon>
        <taxon>Multicrustacea</taxon>
        <taxon>Malacostraca</taxon>
        <taxon>Eumalacostraca</taxon>
        <taxon>Eucarida</taxon>
        <taxon>Decapoda</taxon>
        <taxon>Pleocyemata</taxon>
        <taxon>Brachyura</taxon>
        <taxon>Eubrachyura</taxon>
        <taxon>Portunoidea</taxon>
        <taxon>Portunidae</taxon>
        <taxon>Portuninae</taxon>
        <taxon>Portunus</taxon>
    </lineage>
</organism>
<dbReference type="AlphaFoldDB" id="A0A5B7IZ81"/>
<evidence type="ECO:0000256" key="1">
    <source>
        <dbReference type="SAM" id="MobiDB-lite"/>
    </source>
</evidence>
<keyword evidence="3" id="KW-1185">Reference proteome</keyword>
<protein>
    <submittedName>
        <fullName evidence="2">Uncharacterized protein</fullName>
    </submittedName>
</protein>